<evidence type="ECO:0000313" key="2">
    <source>
        <dbReference type="Proteomes" id="UP000217257"/>
    </source>
</evidence>
<dbReference type="InterPro" id="IPR011754">
    <property type="entry name" value="Mxa_paralog_2268"/>
</dbReference>
<evidence type="ECO:0008006" key="3">
    <source>
        <dbReference type="Google" id="ProtNLM"/>
    </source>
</evidence>
<gene>
    <name evidence="1" type="ORF">CYFUS_002767</name>
</gene>
<sequence>MHPAPLYLLLTLVLRQATPEPMPAPRPSCVDRQRIDLSARAAAGVQEICIAPGSLTGFVFDQPASVDLEEEVRFGRVLRGRDSISFVSPPDLAPGERLRLSVRFEREPPEQGVTFMLVAHPGQVTHQVDVFHDGRSRASLWQEIEEERAKNQRLGEENQSLHGQLNAPGGLLRVFLNGELGRQGIVSRVLSVNVSWNVENSLTILDGTVFRSFNSVAVQVSVKNSGTAPWKVEKAMLVANQGQRLEGIRFGPPQAIYPGVTRAIFVEARAAPGTPLEALTLTLNEEGPRSITMENIPLP</sequence>
<dbReference type="RefSeq" id="WP_095985674.1">
    <property type="nucleotide sequence ID" value="NZ_CP022098.1"/>
</dbReference>
<dbReference type="AlphaFoldDB" id="A0A250J043"/>
<name>A0A250J043_9BACT</name>
<dbReference type="Proteomes" id="UP000217257">
    <property type="component" value="Chromosome"/>
</dbReference>
<evidence type="ECO:0000313" key="1">
    <source>
        <dbReference type="EMBL" id="ATB37345.1"/>
    </source>
</evidence>
<dbReference type="Pfam" id="PF09544">
    <property type="entry name" value="DUF2381"/>
    <property type="match status" value="1"/>
</dbReference>
<dbReference type="NCBIfam" id="TIGR02268">
    <property type="entry name" value="Myxococcus xanthus paralogous family TIGR02268"/>
    <property type="match status" value="1"/>
</dbReference>
<proteinExistence type="predicted"/>
<dbReference type="EMBL" id="CP022098">
    <property type="protein sequence ID" value="ATB37345.1"/>
    <property type="molecule type" value="Genomic_DNA"/>
</dbReference>
<protein>
    <recommendedName>
        <fullName evidence="3">DUF2381 family protein</fullName>
    </recommendedName>
</protein>
<organism evidence="1 2">
    <name type="scientific">Cystobacter fuscus</name>
    <dbReference type="NCBI Taxonomy" id="43"/>
    <lineage>
        <taxon>Bacteria</taxon>
        <taxon>Pseudomonadati</taxon>
        <taxon>Myxococcota</taxon>
        <taxon>Myxococcia</taxon>
        <taxon>Myxococcales</taxon>
        <taxon>Cystobacterineae</taxon>
        <taxon>Archangiaceae</taxon>
        <taxon>Cystobacter</taxon>
    </lineage>
</organism>
<dbReference type="KEGG" id="cfus:CYFUS_002767"/>
<reference evidence="1 2" key="1">
    <citation type="submission" date="2017-06" db="EMBL/GenBank/DDBJ databases">
        <title>Sequencing and comparative analysis of myxobacterial genomes.</title>
        <authorList>
            <person name="Rupp O."/>
            <person name="Goesmann A."/>
            <person name="Sogaard-Andersen L."/>
        </authorList>
    </citation>
    <scope>NUCLEOTIDE SEQUENCE [LARGE SCALE GENOMIC DNA]</scope>
    <source>
        <strain evidence="1 2">DSM 52655</strain>
    </source>
</reference>
<accession>A0A250J043</accession>